<protein>
    <submittedName>
        <fullName evidence="2">Uncharacterized protein</fullName>
    </submittedName>
</protein>
<reference evidence="3" key="1">
    <citation type="submission" date="2016-10" db="EMBL/GenBank/DDBJ databases">
        <authorList>
            <person name="Varghese N."/>
            <person name="Submissions S."/>
        </authorList>
    </citation>
    <scope>NUCLEOTIDE SEQUENCE [LARGE SCALE GENOMIC DNA]</scope>
    <source>
        <strain evidence="3">DSM 17038</strain>
    </source>
</reference>
<evidence type="ECO:0000313" key="2">
    <source>
        <dbReference type="EMBL" id="SFG65907.1"/>
    </source>
</evidence>
<name>A0A1I2TR91_9FIRM</name>
<keyword evidence="3" id="KW-1185">Reference proteome</keyword>
<proteinExistence type="predicted"/>
<evidence type="ECO:0000313" key="3">
    <source>
        <dbReference type="Proteomes" id="UP000199337"/>
    </source>
</evidence>
<keyword evidence="1" id="KW-0812">Transmembrane</keyword>
<feature type="transmembrane region" description="Helical" evidence="1">
    <location>
        <begin position="47"/>
        <end position="68"/>
    </location>
</feature>
<keyword evidence="1" id="KW-0472">Membrane</keyword>
<dbReference type="RefSeq" id="WP_092471528.1">
    <property type="nucleotide sequence ID" value="NZ_FOOX01000007.1"/>
</dbReference>
<dbReference type="EMBL" id="FOOX01000007">
    <property type="protein sequence ID" value="SFG65907.1"/>
    <property type="molecule type" value="Genomic_DNA"/>
</dbReference>
<dbReference type="Proteomes" id="UP000199337">
    <property type="component" value="Unassembled WGS sequence"/>
</dbReference>
<keyword evidence="1" id="KW-1133">Transmembrane helix</keyword>
<gene>
    <name evidence="2" type="ORF">SAMN05660649_02330</name>
</gene>
<evidence type="ECO:0000256" key="1">
    <source>
        <dbReference type="SAM" id="Phobius"/>
    </source>
</evidence>
<organism evidence="2 3">
    <name type="scientific">Desulfotruncus arcticus DSM 17038</name>
    <dbReference type="NCBI Taxonomy" id="1121424"/>
    <lineage>
        <taxon>Bacteria</taxon>
        <taxon>Bacillati</taxon>
        <taxon>Bacillota</taxon>
        <taxon>Clostridia</taxon>
        <taxon>Eubacteriales</taxon>
        <taxon>Desulfallaceae</taxon>
        <taxon>Desulfotruncus</taxon>
    </lineage>
</organism>
<accession>A0A1I2TR91</accession>
<sequence length="69" mass="7904">MQGNTAAIHRTYERKAVVLEKPKQREKPFIDRVMHWLESEEPAGQHMAGYGFLALTALYFIGAILRAVF</sequence>
<dbReference type="AlphaFoldDB" id="A0A1I2TR91"/>